<proteinExistence type="predicted"/>
<reference evidence="4" key="2">
    <citation type="submission" date="2019-01" db="EMBL/GenBank/DDBJ databases">
        <title>Genome sequence of Desulfonema ishimotonii strain Tokyo 01.</title>
        <authorList>
            <person name="Fukui M."/>
        </authorList>
    </citation>
    <scope>NUCLEOTIDE SEQUENCE [LARGE SCALE GENOMIC DNA]</scope>
    <source>
        <strain evidence="4">Tokyo 01</strain>
    </source>
</reference>
<feature type="chain" id="PRO_5019056362" description="Ice-binding protein C-terminal domain-containing protein" evidence="1">
    <location>
        <begin position="26"/>
        <end position="275"/>
    </location>
</feature>
<reference evidence="4" key="1">
    <citation type="submission" date="2017-11" db="EMBL/GenBank/DDBJ databases">
        <authorList>
            <person name="Watanabe M."/>
            <person name="Kojima H."/>
        </authorList>
    </citation>
    <scope>NUCLEOTIDE SEQUENCE [LARGE SCALE GENOMIC DNA]</scope>
    <source>
        <strain evidence="4">Tokyo 01</strain>
    </source>
</reference>
<sequence>MNDLRILKKMTGWVLFLFLCAPVCARALPVSQAHIAITGMSVNIAGTAFDFSEIGNFDFFSQDTDAPQWIFDWSVKAEATAFSVSAADENESGEAVSVVTSVPDASGEAAASADAQTMSLSSSAEISETGRQREGDAVSADAFLSNIMMIPGADAETQVAVTFSFETDQWMSGTAPGNGEFYAALAVFDLDAGLEDDPLYYIRSDENGMTASDESVLLTPGSLYIVEISTHAGLRISEGNDPVPEPATFLLLLAGITGLGLMGRRRQPGSEPGRR</sequence>
<dbReference type="InterPro" id="IPR013424">
    <property type="entry name" value="Ice-binding_C"/>
</dbReference>
<accession>A0A401FQ18</accession>
<evidence type="ECO:0000313" key="4">
    <source>
        <dbReference type="Proteomes" id="UP000288096"/>
    </source>
</evidence>
<dbReference type="Pfam" id="PF07589">
    <property type="entry name" value="PEP-CTERM"/>
    <property type="match status" value="1"/>
</dbReference>
<dbReference type="NCBIfam" id="TIGR03370">
    <property type="entry name" value="VPLPA-CTERM"/>
    <property type="match status" value="1"/>
</dbReference>
<evidence type="ECO:0000256" key="1">
    <source>
        <dbReference type="SAM" id="SignalP"/>
    </source>
</evidence>
<dbReference type="InterPro" id="IPR022472">
    <property type="entry name" value="VPLPA-CTERM"/>
</dbReference>
<feature type="domain" description="Ice-binding protein C-terminal" evidence="2">
    <location>
        <begin position="242"/>
        <end position="266"/>
    </location>
</feature>
<keyword evidence="1" id="KW-0732">Signal</keyword>
<keyword evidence="4" id="KW-1185">Reference proteome</keyword>
<evidence type="ECO:0000259" key="2">
    <source>
        <dbReference type="Pfam" id="PF07589"/>
    </source>
</evidence>
<dbReference type="AlphaFoldDB" id="A0A401FQ18"/>
<name>A0A401FQ18_9BACT</name>
<protein>
    <recommendedName>
        <fullName evidence="2">Ice-binding protein C-terminal domain-containing protein</fullName>
    </recommendedName>
</protein>
<dbReference type="EMBL" id="BEXT01000001">
    <property type="protein sequence ID" value="GBC59083.1"/>
    <property type="molecule type" value="Genomic_DNA"/>
</dbReference>
<comment type="caution">
    <text evidence="3">The sequence shown here is derived from an EMBL/GenBank/DDBJ whole genome shotgun (WGS) entry which is preliminary data.</text>
</comment>
<evidence type="ECO:0000313" key="3">
    <source>
        <dbReference type="EMBL" id="GBC59083.1"/>
    </source>
</evidence>
<dbReference type="Proteomes" id="UP000288096">
    <property type="component" value="Unassembled WGS sequence"/>
</dbReference>
<feature type="signal peptide" evidence="1">
    <location>
        <begin position="1"/>
        <end position="25"/>
    </location>
</feature>
<gene>
    <name evidence="3" type="ORF">DENIS_0013</name>
</gene>
<dbReference type="NCBIfam" id="TIGR02595">
    <property type="entry name" value="PEP_CTERM"/>
    <property type="match status" value="1"/>
</dbReference>
<organism evidence="3 4">
    <name type="scientific">Desulfonema ishimotonii</name>
    <dbReference type="NCBI Taxonomy" id="45657"/>
    <lineage>
        <taxon>Bacteria</taxon>
        <taxon>Pseudomonadati</taxon>
        <taxon>Thermodesulfobacteriota</taxon>
        <taxon>Desulfobacteria</taxon>
        <taxon>Desulfobacterales</taxon>
        <taxon>Desulfococcaceae</taxon>
        <taxon>Desulfonema</taxon>
    </lineage>
</organism>